<dbReference type="EMBL" id="PTIS01000001">
    <property type="protein sequence ID" value="PPK49565.1"/>
    <property type="molecule type" value="Genomic_DNA"/>
</dbReference>
<dbReference type="Gene3D" id="3.40.1360.10">
    <property type="match status" value="1"/>
</dbReference>
<accession>A0A2S6G1B9</accession>
<comment type="similarity">
    <text evidence="12 13">Belongs to the DnaG primase family.</text>
</comment>
<sequence length="588" mass="67628">MAIPEDVIERIKEQNDIVDIISEKVKLKHSGKNYLGLCPFHNEKTPSFSVSVDKQIYKCFGCGEAGNVITFVMKTKGLSYVESIEYLGERANISIEQGQDKKIKDKKDILYKINVEAARFFFNNLNKNLEEKEYFLKRGITEATIRRFGLGYSLNNWEELLKFLKRKGFSHQLVSEAGLAVAKDKGGFYDRFRNRVMFPVFDHRGKVIGFGGRVLDDSKPKYLNSPETQIFSKRTNLYGLNFAIKDNKDRCLVIVEGYMDCISLHQAGITNVVASLGTALTVNQARLLKRYADKAIIAYDADVAGQNATLRGLDVLKGVGLDVKVLTVPDGKDPDGYVRIHGKEEFLKLISNSVPLIDYKLNRAKENKNLFKETDLIQYAKEVTDIIEDLNPIEQDIYIKKVSEQTGIKEQAFYDSVKKSNNKEFEYNKKMNNTEGFGSKSYLEPAYVKAERSLLNLMIEDIQIYEYIKENMGKDGFIIDTHKKILDFILDSEHIKGIDRYKYIESKCDDAESIKEWTLIKEIKPLDEDSDKVKVVKDYFEKIKNYRLEESKKKIMIRIKKLELNGDIDESMRLTTELMRIQKAEGRD</sequence>
<dbReference type="PANTHER" id="PTHR30313">
    <property type="entry name" value="DNA PRIMASE"/>
    <property type="match status" value="1"/>
</dbReference>
<dbReference type="InterPro" id="IPR013264">
    <property type="entry name" value="DNAG_N"/>
</dbReference>
<dbReference type="Gene3D" id="1.10.860.10">
    <property type="entry name" value="DNAb Helicase, Chain A"/>
    <property type="match status" value="1"/>
</dbReference>
<dbReference type="InterPro" id="IPR016136">
    <property type="entry name" value="DNA_helicase_N/primase_C"/>
</dbReference>
<dbReference type="EC" id="2.7.7.101" evidence="12"/>
<dbReference type="InterPro" id="IPR019475">
    <property type="entry name" value="DNA_primase_DnaB-bd"/>
</dbReference>
<dbReference type="InterPro" id="IPR030846">
    <property type="entry name" value="DnaG_bac"/>
</dbReference>
<dbReference type="GO" id="GO:0008270">
    <property type="term" value="F:zinc ion binding"/>
    <property type="evidence" value="ECO:0007669"/>
    <property type="project" value="UniProtKB-UniRule"/>
</dbReference>
<dbReference type="GO" id="GO:0006269">
    <property type="term" value="P:DNA replication, synthesis of primer"/>
    <property type="evidence" value="ECO:0007669"/>
    <property type="project" value="UniProtKB-UniRule"/>
</dbReference>
<keyword evidence="10 12" id="KW-0238">DNA-binding</keyword>
<dbReference type="GO" id="GO:0000428">
    <property type="term" value="C:DNA-directed RNA polymerase complex"/>
    <property type="evidence" value="ECO:0007669"/>
    <property type="project" value="UniProtKB-KW"/>
</dbReference>
<keyword evidence="3 12" id="KW-0808">Transferase</keyword>
<proteinExistence type="inferred from homology"/>
<dbReference type="Pfam" id="PF10410">
    <property type="entry name" value="DnaB_bind"/>
    <property type="match status" value="1"/>
</dbReference>
<evidence type="ECO:0000256" key="7">
    <source>
        <dbReference type="ARBA" id="ARBA00022771"/>
    </source>
</evidence>
<evidence type="ECO:0000256" key="2">
    <source>
        <dbReference type="ARBA" id="ARBA00022515"/>
    </source>
</evidence>
<evidence type="ECO:0000256" key="13">
    <source>
        <dbReference type="PIRNR" id="PIRNR002811"/>
    </source>
</evidence>
<evidence type="ECO:0000256" key="10">
    <source>
        <dbReference type="ARBA" id="ARBA00023125"/>
    </source>
</evidence>
<gene>
    <name evidence="12" type="primary">dnaG</name>
    <name evidence="16" type="ORF">BD821_101226</name>
</gene>
<keyword evidence="7 12" id="KW-0863">Zinc-finger</keyword>
<dbReference type="PIRSF" id="PIRSF002811">
    <property type="entry name" value="DnaG"/>
    <property type="match status" value="1"/>
</dbReference>
<dbReference type="HAMAP" id="MF_00974">
    <property type="entry name" value="DNA_primase_DnaG"/>
    <property type="match status" value="1"/>
</dbReference>
<comment type="catalytic activity">
    <reaction evidence="12">
        <text>ssDNA + n NTP = ssDNA/pppN(pN)n-1 hybrid + (n-1) diphosphate.</text>
        <dbReference type="EC" id="2.7.7.101"/>
    </reaction>
</comment>
<dbReference type="Gene3D" id="3.90.980.10">
    <property type="entry name" value="DNA primase, catalytic core, N-terminal domain"/>
    <property type="match status" value="1"/>
</dbReference>
<dbReference type="InterPro" id="IPR006171">
    <property type="entry name" value="TOPRIM_dom"/>
</dbReference>
<evidence type="ECO:0000313" key="17">
    <source>
        <dbReference type="Proteomes" id="UP000239863"/>
    </source>
</evidence>
<dbReference type="InterPro" id="IPR006295">
    <property type="entry name" value="DNA_primase_DnaG"/>
</dbReference>
<reference evidence="16 17" key="1">
    <citation type="submission" date="2018-02" db="EMBL/GenBank/DDBJ databases">
        <title>Genomic Encyclopedia of Archaeal and Bacterial Type Strains, Phase II (KMG-II): from individual species to whole genera.</title>
        <authorList>
            <person name="Goeker M."/>
        </authorList>
    </citation>
    <scope>NUCLEOTIDE SEQUENCE [LARGE SCALE GENOMIC DNA]</scope>
    <source>
        <strain evidence="16 17">DSM 15099</strain>
    </source>
</reference>
<dbReference type="NCBIfam" id="TIGR01391">
    <property type="entry name" value="dnaG"/>
    <property type="match status" value="1"/>
</dbReference>
<dbReference type="InterPro" id="IPR036977">
    <property type="entry name" value="DNA_primase_Znf_CHC2"/>
</dbReference>
<evidence type="ECO:0000256" key="3">
    <source>
        <dbReference type="ARBA" id="ARBA00022679"/>
    </source>
</evidence>
<evidence type="ECO:0000256" key="4">
    <source>
        <dbReference type="ARBA" id="ARBA00022695"/>
    </source>
</evidence>
<evidence type="ECO:0000256" key="9">
    <source>
        <dbReference type="ARBA" id="ARBA00022842"/>
    </source>
</evidence>
<evidence type="ECO:0000256" key="5">
    <source>
        <dbReference type="ARBA" id="ARBA00022705"/>
    </source>
</evidence>
<dbReference type="Pfam" id="PF08275">
    <property type="entry name" value="DNAG_N"/>
    <property type="match status" value="1"/>
</dbReference>
<comment type="caution">
    <text evidence="16">The sequence shown here is derived from an EMBL/GenBank/DDBJ whole genome shotgun (WGS) entry which is preliminary data.</text>
</comment>
<dbReference type="CDD" id="cd03364">
    <property type="entry name" value="TOPRIM_DnaG_primases"/>
    <property type="match status" value="1"/>
</dbReference>
<dbReference type="InterPro" id="IPR034151">
    <property type="entry name" value="TOPRIM_DnaG_bac"/>
</dbReference>
<evidence type="ECO:0000256" key="12">
    <source>
        <dbReference type="HAMAP-Rule" id="MF_00974"/>
    </source>
</evidence>
<dbReference type="FunFam" id="3.90.580.10:FF:000001">
    <property type="entry name" value="DNA primase"/>
    <property type="match status" value="1"/>
</dbReference>
<dbReference type="SUPFAM" id="SSF56731">
    <property type="entry name" value="DNA primase core"/>
    <property type="match status" value="1"/>
</dbReference>
<keyword evidence="11 12" id="KW-0804">Transcription</keyword>
<evidence type="ECO:0000256" key="11">
    <source>
        <dbReference type="ARBA" id="ARBA00023163"/>
    </source>
</evidence>
<dbReference type="OrthoDB" id="9803773at2"/>
<dbReference type="InterPro" id="IPR002694">
    <property type="entry name" value="Znf_CHC2"/>
</dbReference>
<dbReference type="GO" id="GO:0005737">
    <property type="term" value="C:cytoplasm"/>
    <property type="evidence" value="ECO:0007669"/>
    <property type="project" value="TreeGrafter"/>
</dbReference>
<dbReference type="Proteomes" id="UP000239863">
    <property type="component" value="Unassembled WGS sequence"/>
</dbReference>
<dbReference type="FunFam" id="3.40.1360.10:FF:000002">
    <property type="entry name" value="DNA primase"/>
    <property type="match status" value="1"/>
</dbReference>
<evidence type="ECO:0000259" key="15">
    <source>
        <dbReference type="PROSITE" id="PS50880"/>
    </source>
</evidence>
<dbReference type="InterPro" id="IPR050219">
    <property type="entry name" value="DnaG_primase"/>
</dbReference>
<protein>
    <recommendedName>
        <fullName evidence="12 13">DNA primase</fullName>
        <ecNumber evidence="12">2.7.7.101</ecNumber>
    </recommendedName>
</protein>
<dbReference type="SMART" id="SM00400">
    <property type="entry name" value="ZnF_CHCC"/>
    <property type="match status" value="1"/>
</dbReference>
<keyword evidence="5 12" id="KW-0235">DNA replication</keyword>
<evidence type="ECO:0000256" key="6">
    <source>
        <dbReference type="ARBA" id="ARBA00022723"/>
    </source>
</evidence>
<dbReference type="FunFam" id="3.90.980.10:FF:000001">
    <property type="entry name" value="DNA primase"/>
    <property type="match status" value="1"/>
</dbReference>
<dbReference type="InterPro" id="IPR037068">
    <property type="entry name" value="DNA_primase_core_N_sf"/>
</dbReference>
<comment type="subunit">
    <text evidence="12">Monomer. Interacts with DnaB.</text>
</comment>
<keyword evidence="1 12" id="KW-0240">DNA-directed RNA polymerase</keyword>
<feature type="domain" description="Toprim" evidence="15">
    <location>
        <begin position="250"/>
        <end position="331"/>
    </location>
</feature>
<keyword evidence="6 12" id="KW-0479">Metal-binding</keyword>
<comment type="function">
    <text evidence="12 13">RNA polymerase that catalyzes the synthesis of short RNA molecules used as primers for DNA polymerase during DNA replication.</text>
</comment>
<name>A0A2S6G1B9_9CLOT</name>
<dbReference type="SMART" id="SM00493">
    <property type="entry name" value="TOPRIM"/>
    <property type="match status" value="1"/>
</dbReference>
<keyword evidence="8 12" id="KW-0862">Zinc</keyword>
<dbReference type="GO" id="GO:1990077">
    <property type="term" value="C:primosome complex"/>
    <property type="evidence" value="ECO:0007669"/>
    <property type="project" value="UniProtKB-KW"/>
</dbReference>
<evidence type="ECO:0000256" key="8">
    <source>
        <dbReference type="ARBA" id="ARBA00022833"/>
    </source>
</evidence>
<keyword evidence="2 12" id="KW-0639">Primosome</keyword>
<dbReference type="Pfam" id="PF13155">
    <property type="entry name" value="Toprim_2"/>
    <property type="match status" value="1"/>
</dbReference>
<dbReference type="PANTHER" id="PTHR30313:SF2">
    <property type="entry name" value="DNA PRIMASE"/>
    <property type="match status" value="1"/>
</dbReference>
<keyword evidence="9" id="KW-0460">Magnesium</keyword>
<feature type="zinc finger region" description="CHC2-type" evidence="12 14">
    <location>
        <begin position="38"/>
        <end position="62"/>
    </location>
</feature>
<organism evidence="16 17">
    <name type="scientific">Clostridium algidicarnis DSM 15099</name>
    <dbReference type="NCBI Taxonomy" id="1121295"/>
    <lineage>
        <taxon>Bacteria</taxon>
        <taxon>Bacillati</taxon>
        <taxon>Bacillota</taxon>
        <taxon>Clostridia</taxon>
        <taxon>Eubacteriales</taxon>
        <taxon>Clostridiaceae</taxon>
        <taxon>Clostridium</taxon>
    </lineage>
</organism>
<dbReference type="GO" id="GO:0003899">
    <property type="term" value="F:DNA-directed RNA polymerase activity"/>
    <property type="evidence" value="ECO:0007669"/>
    <property type="project" value="UniProtKB-UniRule"/>
</dbReference>
<dbReference type="Gene3D" id="3.90.580.10">
    <property type="entry name" value="Zinc finger, CHC2-type domain"/>
    <property type="match status" value="1"/>
</dbReference>
<evidence type="ECO:0000256" key="14">
    <source>
        <dbReference type="PIRSR" id="PIRSR002811-1"/>
    </source>
</evidence>
<evidence type="ECO:0000313" key="16">
    <source>
        <dbReference type="EMBL" id="PPK49565.1"/>
    </source>
</evidence>
<dbReference type="GO" id="GO:0003677">
    <property type="term" value="F:DNA binding"/>
    <property type="evidence" value="ECO:0007669"/>
    <property type="project" value="UniProtKB-KW"/>
</dbReference>
<comment type="cofactor">
    <cofactor evidence="12 13 14">
        <name>Zn(2+)</name>
        <dbReference type="ChEBI" id="CHEBI:29105"/>
    </cofactor>
    <text evidence="12 13 14">Binds 1 zinc ion per monomer.</text>
</comment>
<dbReference type="PROSITE" id="PS50880">
    <property type="entry name" value="TOPRIM"/>
    <property type="match status" value="1"/>
</dbReference>
<dbReference type="STRING" id="37659.GCA_000703125_02731"/>
<evidence type="ECO:0000256" key="1">
    <source>
        <dbReference type="ARBA" id="ARBA00022478"/>
    </source>
</evidence>
<dbReference type="RefSeq" id="WP_104408938.1">
    <property type="nucleotide sequence ID" value="NZ_PTIS01000001.1"/>
</dbReference>
<comment type="domain">
    <text evidence="12">Contains an N-terminal zinc-binding domain, a central core domain that contains the primase activity, and a C-terminal DnaB-binding domain.</text>
</comment>
<dbReference type="SUPFAM" id="SSF57783">
    <property type="entry name" value="Zinc beta-ribbon"/>
    <property type="match status" value="1"/>
</dbReference>
<dbReference type="AlphaFoldDB" id="A0A2S6G1B9"/>
<keyword evidence="4 12" id="KW-0548">Nucleotidyltransferase</keyword>
<dbReference type="Pfam" id="PF01807">
    <property type="entry name" value="Zn_ribbon_DnaG"/>
    <property type="match status" value="1"/>
</dbReference>